<organism evidence="2">
    <name type="scientific">marine sediment metagenome</name>
    <dbReference type="NCBI Taxonomy" id="412755"/>
    <lineage>
        <taxon>unclassified sequences</taxon>
        <taxon>metagenomes</taxon>
        <taxon>ecological metagenomes</taxon>
    </lineage>
</organism>
<feature type="non-terminal residue" evidence="2">
    <location>
        <position position="1"/>
    </location>
</feature>
<comment type="caution">
    <text evidence="2">The sequence shown here is derived from an EMBL/GenBank/DDBJ whole genome shotgun (WGS) entry which is preliminary data.</text>
</comment>
<feature type="compositionally biased region" description="Acidic residues" evidence="1">
    <location>
        <begin position="90"/>
        <end position="105"/>
    </location>
</feature>
<gene>
    <name evidence="2" type="ORF">S03H2_51855</name>
</gene>
<reference evidence="2" key="1">
    <citation type="journal article" date="2014" name="Front. Microbiol.">
        <title>High frequency of phylogenetically diverse reductive dehalogenase-homologous genes in deep subseafloor sedimentary metagenomes.</title>
        <authorList>
            <person name="Kawai M."/>
            <person name="Futagami T."/>
            <person name="Toyoda A."/>
            <person name="Takaki Y."/>
            <person name="Nishi S."/>
            <person name="Hori S."/>
            <person name="Arai W."/>
            <person name="Tsubouchi T."/>
            <person name="Morono Y."/>
            <person name="Uchiyama I."/>
            <person name="Ito T."/>
            <person name="Fujiyama A."/>
            <person name="Inagaki F."/>
            <person name="Takami H."/>
        </authorList>
    </citation>
    <scope>NUCLEOTIDE SEQUENCE</scope>
    <source>
        <strain evidence="2">Expedition CK06-06</strain>
    </source>
</reference>
<protein>
    <submittedName>
        <fullName evidence="2">Uncharacterized protein</fullName>
    </submittedName>
</protein>
<feature type="non-terminal residue" evidence="2">
    <location>
        <position position="260"/>
    </location>
</feature>
<evidence type="ECO:0000313" key="2">
    <source>
        <dbReference type="EMBL" id="GAH62436.1"/>
    </source>
</evidence>
<name>X1GWX4_9ZZZZ</name>
<sequence length="260" mass="28243">DIEPGDLTDEDRVELEKSLGELDELDEGGQSVIEMLKGLTALLAKSPAKLVEVLRGLRDDDEEEELVEEDEEEPTDEELDAGLKDLLGGGDEEDLEEEELDEEDDELLAKRRQKAEKSLAANLGQLTDFQVMDPDEFAGELTKSITEVVESSVAPLQAEIKSLRKQLAGVGQGQEALSKSLEELGQRPAPGASPYAILHQQSQDGGGEGVARDEVYDATIEGLRKGLLDASAAVALQKAAGTENWPQYEKQYGTLLRQLA</sequence>
<evidence type="ECO:0000256" key="1">
    <source>
        <dbReference type="SAM" id="MobiDB-lite"/>
    </source>
</evidence>
<accession>X1GWX4</accession>
<dbReference type="EMBL" id="BARU01032926">
    <property type="protein sequence ID" value="GAH62436.1"/>
    <property type="molecule type" value="Genomic_DNA"/>
</dbReference>
<dbReference type="AlphaFoldDB" id="X1GWX4"/>
<feature type="compositionally biased region" description="Acidic residues" evidence="1">
    <location>
        <begin position="59"/>
        <end position="80"/>
    </location>
</feature>
<proteinExistence type="predicted"/>
<feature type="region of interest" description="Disordered" evidence="1">
    <location>
        <begin position="59"/>
        <end position="105"/>
    </location>
</feature>